<dbReference type="AlphaFoldDB" id="A0A1H5A5F4"/>
<dbReference type="RefSeq" id="WP_143038391.1">
    <property type="nucleotide sequence ID" value="NZ_FNTJ01000003.1"/>
</dbReference>
<evidence type="ECO:0000313" key="2">
    <source>
        <dbReference type="Proteomes" id="UP000198982"/>
    </source>
</evidence>
<proteinExistence type="predicted"/>
<evidence type="ECO:0000313" key="1">
    <source>
        <dbReference type="EMBL" id="SED37613.1"/>
    </source>
</evidence>
<gene>
    <name evidence="1" type="ORF">SAMN05216178_6996</name>
</gene>
<accession>A0A1H5A5F4</accession>
<organism evidence="1 2">
    <name type="scientific">Pseudomonas saponiphila</name>
    <dbReference type="NCBI Taxonomy" id="556534"/>
    <lineage>
        <taxon>Bacteria</taxon>
        <taxon>Pseudomonadati</taxon>
        <taxon>Pseudomonadota</taxon>
        <taxon>Gammaproteobacteria</taxon>
        <taxon>Pseudomonadales</taxon>
        <taxon>Pseudomonadaceae</taxon>
        <taxon>Pseudomonas</taxon>
    </lineage>
</organism>
<name>A0A1H5A5F4_9PSED</name>
<reference evidence="2" key="1">
    <citation type="submission" date="2016-10" db="EMBL/GenBank/DDBJ databases">
        <authorList>
            <person name="Varghese N."/>
            <person name="Submissions S."/>
        </authorList>
    </citation>
    <scope>NUCLEOTIDE SEQUENCE [LARGE SCALE GENOMIC DNA]</scope>
    <source>
        <strain evidence="2">DSM 9751</strain>
    </source>
</reference>
<protein>
    <submittedName>
        <fullName evidence="1">Uncharacterized protein</fullName>
    </submittedName>
</protein>
<dbReference type="EMBL" id="FNTJ01000003">
    <property type="protein sequence ID" value="SED37613.1"/>
    <property type="molecule type" value="Genomic_DNA"/>
</dbReference>
<sequence>MQFILGAQDAEMQKIENILRASGHVVRHAIRHGRRVPSKFAYEAQRPSGAVKWESQIVWVECAIPGKRKSHHVSVDHHRHGDFGYGKGPEEFYEASSIGQVCNLIGYEPTEDILYTAAADHCLGAAYAGLCPNIDPERMRDWRANTHAAVRQLTVEQFHQGLDNTIESLKKCSMLNIGGHEFIDAMDTQHEWVSDASAILGRSVMYAYFDRRVRRNKVGVLNGSPEALAAWMEWAKTRPYLEDIYGDPVRGFAGGYLVG</sequence>
<keyword evidence="2" id="KW-1185">Reference proteome</keyword>
<dbReference type="Proteomes" id="UP000198982">
    <property type="component" value="Unassembled WGS sequence"/>
</dbReference>